<organism evidence="2">
    <name type="scientific">Leptolyngbya boryana CZ1</name>
    <dbReference type="NCBI Taxonomy" id="3060204"/>
    <lineage>
        <taxon>Bacteria</taxon>
        <taxon>Bacillati</taxon>
        <taxon>Cyanobacteriota</taxon>
        <taxon>Cyanophyceae</taxon>
        <taxon>Leptolyngbyales</taxon>
        <taxon>Leptolyngbyaceae</taxon>
        <taxon>Leptolyngbya group</taxon>
        <taxon>Leptolyngbya</taxon>
    </lineage>
</organism>
<dbReference type="PANTHER" id="PTHR43685">
    <property type="entry name" value="GLYCOSYLTRANSFERASE"/>
    <property type="match status" value="1"/>
</dbReference>
<dbReference type="CDD" id="cd00761">
    <property type="entry name" value="Glyco_tranf_GTA_type"/>
    <property type="match status" value="1"/>
</dbReference>
<dbReference type="RefSeq" id="WP_190649212.1">
    <property type="nucleotide sequence ID" value="NZ_CP130144.1"/>
</dbReference>
<gene>
    <name evidence="2" type="ORF">Q2T42_16180</name>
</gene>
<dbReference type="InterPro" id="IPR001173">
    <property type="entry name" value="Glyco_trans_2-like"/>
</dbReference>
<evidence type="ECO:0000259" key="1">
    <source>
        <dbReference type="Pfam" id="PF00535"/>
    </source>
</evidence>
<dbReference type="PANTHER" id="PTHR43685:SF2">
    <property type="entry name" value="GLYCOSYLTRANSFERASE 2-LIKE DOMAIN-CONTAINING PROTEIN"/>
    <property type="match status" value="1"/>
</dbReference>
<dbReference type="EMBL" id="CP130144">
    <property type="protein sequence ID" value="WNZ43389.1"/>
    <property type="molecule type" value="Genomic_DNA"/>
</dbReference>
<sequence>MSLISVVICTHNPREQYLQRVLDALQRQTLPLTDWELLIIDNASQIPLSSTWNLSWHPLGRIIREKKTGLTAARLCGYQAAKSEVLVFVDDDNVLEPDYLAQVHQIFQQYPGLGAIGGKSIPDFEIAPESWMVEFYKMLALRDFGEQSLISQAFDSEGPNAYPDFAPAGIGLAIRQSAFQIYAERVLTDQQRLSFGRTGQQLTSGEDNDIVLTILEQGWQVGYFPELKIIHIIAASRLNKEYLARLNYASTRSWVQVLRVHRIEAWQRIQPWTVMLRKLKAFLAYQAWRNAAAYVRWRGACGLYEGLAE</sequence>
<dbReference type="AlphaFoldDB" id="A0AA97AML7"/>
<accession>A0AA97AML7</accession>
<feature type="domain" description="Glycosyltransferase 2-like" evidence="1">
    <location>
        <begin position="5"/>
        <end position="118"/>
    </location>
</feature>
<dbReference type="EC" id="2.4.-.-" evidence="2"/>
<protein>
    <submittedName>
        <fullName evidence="2">Glycosyltransferase</fullName>
        <ecNumber evidence="2">2.4.-.-</ecNumber>
    </submittedName>
</protein>
<dbReference type="Pfam" id="PF00535">
    <property type="entry name" value="Glycos_transf_2"/>
    <property type="match status" value="1"/>
</dbReference>
<evidence type="ECO:0000313" key="2">
    <source>
        <dbReference type="EMBL" id="WNZ43389.1"/>
    </source>
</evidence>
<proteinExistence type="predicted"/>
<keyword evidence="2" id="KW-0328">Glycosyltransferase</keyword>
<dbReference type="GO" id="GO:0016757">
    <property type="term" value="F:glycosyltransferase activity"/>
    <property type="evidence" value="ECO:0007669"/>
    <property type="project" value="UniProtKB-KW"/>
</dbReference>
<dbReference type="InterPro" id="IPR029044">
    <property type="entry name" value="Nucleotide-diphossugar_trans"/>
</dbReference>
<reference evidence="2" key="1">
    <citation type="journal article" date="2023" name="Plants (Basel)">
        <title>Genomic Analysis of Leptolyngbya boryana CZ1 Reveals Efficient Carbon Fixation Modules.</title>
        <authorList>
            <person name="Bai X."/>
            <person name="Wang H."/>
            <person name="Cheng W."/>
            <person name="Wang J."/>
            <person name="Ma M."/>
            <person name="Hu H."/>
            <person name="Song Z."/>
            <person name="Ma H."/>
            <person name="Fan Y."/>
            <person name="Du C."/>
            <person name="Xu J."/>
        </authorList>
    </citation>
    <scope>NUCLEOTIDE SEQUENCE</scope>
    <source>
        <strain evidence="2">CZ1</strain>
    </source>
</reference>
<dbReference type="InterPro" id="IPR050834">
    <property type="entry name" value="Glycosyltransf_2"/>
</dbReference>
<keyword evidence="2" id="KW-0808">Transferase</keyword>
<reference evidence="2" key="2">
    <citation type="submission" date="2023-07" db="EMBL/GenBank/DDBJ databases">
        <authorList>
            <person name="Bai X.-H."/>
            <person name="Wang H.-H."/>
            <person name="Wang J."/>
            <person name="Ma M.-Y."/>
            <person name="Hu H.-H."/>
            <person name="Song Z.-L."/>
            <person name="Ma H.-G."/>
            <person name="Fan Y."/>
            <person name="Du C.-Y."/>
            <person name="Xu J.-C."/>
        </authorList>
    </citation>
    <scope>NUCLEOTIDE SEQUENCE</scope>
    <source>
        <strain evidence="2">CZ1</strain>
    </source>
</reference>
<dbReference type="SUPFAM" id="SSF53448">
    <property type="entry name" value="Nucleotide-diphospho-sugar transferases"/>
    <property type="match status" value="1"/>
</dbReference>
<name>A0AA97AML7_LEPBY</name>
<dbReference type="Gene3D" id="3.90.550.10">
    <property type="entry name" value="Spore Coat Polysaccharide Biosynthesis Protein SpsA, Chain A"/>
    <property type="match status" value="1"/>
</dbReference>